<dbReference type="NCBIfam" id="TIGR03435">
    <property type="entry name" value="Soli_TIGR03435"/>
    <property type="match status" value="1"/>
</dbReference>
<sequence length="400" mass="43167">MIVPCCTPQTARPRSAMLRRVASVMLLFVATAFTGFATAQSPAAKTIEDTWQGTLHAPQKDLRLVLKIADANGSPKATLYSIDQGGGSMAASTTTFQDNTLTVAVAMLELKYEGKLSADGKSISGTFKQGDGPSTPMVLERATPETAWAIPEPPKRLPPMPADAKPVFEVATIKPSNPDQKGMGFTFRNGNFMTINTTLLAIIKFSYGLQDKQVVGLPDWATTEKWDFNGKADIEGMPNPEQTRHMMQVMLGERYGLKFHEDTKEMSAYVLSVAKTGPKMELAPKDAGPLPGLFFRGLGVLTVSNATMPDFCQLMQSAVLDKPVVDQTGLTAKYNFLLKWTPDESQFGGMGMKVPPPSDAADAPPPLYTAITEQIGLKLESGKAPVKVLVIDHVEKPSAN</sequence>
<keyword evidence="1" id="KW-0732">Signal</keyword>
<evidence type="ECO:0000313" key="3">
    <source>
        <dbReference type="Proteomes" id="UP000236728"/>
    </source>
</evidence>
<feature type="signal peptide" evidence="1">
    <location>
        <begin position="1"/>
        <end position="39"/>
    </location>
</feature>
<evidence type="ECO:0000256" key="1">
    <source>
        <dbReference type="SAM" id="SignalP"/>
    </source>
</evidence>
<evidence type="ECO:0000313" key="2">
    <source>
        <dbReference type="EMBL" id="SEG16359.1"/>
    </source>
</evidence>
<feature type="chain" id="PRO_5009289955" evidence="1">
    <location>
        <begin position="40"/>
        <end position="400"/>
    </location>
</feature>
<gene>
    <name evidence="2" type="ORF">SAMN05421819_2018</name>
</gene>
<dbReference type="OrthoDB" id="106463at2"/>
<keyword evidence="3" id="KW-1185">Reference proteome</keyword>
<reference evidence="2 3" key="1">
    <citation type="submission" date="2016-10" db="EMBL/GenBank/DDBJ databases">
        <authorList>
            <person name="de Groot N.N."/>
        </authorList>
    </citation>
    <scope>NUCLEOTIDE SEQUENCE [LARGE SCALE GENOMIC DNA]</scope>
    <source>
        <strain evidence="2 3">DSM 22489</strain>
    </source>
</reference>
<dbReference type="RefSeq" id="WP_160115089.1">
    <property type="nucleotide sequence ID" value="NZ_FNVA01000003.1"/>
</dbReference>
<name>A0A1H5XX36_9BACT</name>
<dbReference type="Pfam" id="PF12543">
    <property type="entry name" value="DUF3738"/>
    <property type="match status" value="1"/>
</dbReference>
<accession>A0A1H5XX36</accession>
<organism evidence="2 3">
    <name type="scientific">Bryocella elongata</name>
    <dbReference type="NCBI Taxonomy" id="863522"/>
    <lineage>
        <taxon>Bacteria</taxon>
        <taxon>Pseudomonadati</taxon>
        <taxon>Acidobacteriota</taxon>
        <taxon>Terriglobia</taxon>
        <taxon>Terriglobales</taxon>
        <taxon>Acidobacteriaceae</taxon>
        <taxon>Bryocella</taxon>
    </lineage>
</organism>
<proteinExistence type="predicted"/>
<dbReference type="EMBL" id="FNVA01000003">
    <property type="protein sequence ID" value="SEG16359.1"/>
    <property type="molecule type" value="Genomic_DNA"/>
</dbReference>
<protein>
    <submittedName>
        <fullName evidence="2">Soil-associated protein, TIGR03435 family</fullName>
    </submittedName>
</protein>
<dbReference type="AlphaFoldDB" id="A0A1H5XX36"/>
<dbReference type="InterPro" id="IPR017801">
    <property type="entry name" value="DUF3738"/>
</dbReference>
<dbReference type="Proteomes" id="UP000236728">
    <property type="component" value="Unassembled WGS sequence"/>
</dbReference>